<dbReference type="Proteomes" id="UP000029383">
    <property type="component" value="Unassembled WGS sequence"/>
</dbReference>
<dbReference type="PATRIC" id="fig|1503183.3.peg.2267"/>
<keyword evidence="2" id="KW-1185">Reference proteome</keyword>
<reference evidence="1 2" key="1">
    <citation type="submission" date="2014-06" db="EMBL/GenBank/DDBJ databases">
        <authorList>
            <person name="Ngugi D.K."/>
            <person name="Blom J."/>
            <person name="Alam I."/>
            <person name="Rashid M."/>
            <person name="Baalawi W."/>
            <person name="Zhang G."/>
            <person name="Hikmawan T."/>
            <person name="Guan Y."/>
            <person name="Antunes A."/>
            <person name="Siam R."/>
            <person name="El-Dorry H."/>
            <person name="Bajic V."/>
            <person name="Stingl U."/>
        </authorList>
    </citation>
    <scope>NUCLEOTIDE SEQUENCE [LARGE SCALE GENOMIC DNA]</scope>
    <source>
        <strain evidence="1">SCGC RSA3</strain>
    </source>
</reference>
<sequence length="227" mass="25794">MDSKIFAILVIISLVTVIPTAYAQVTIADKANQKLVEVRIDSEGNVHVIHVIDNANTPKQVDLIPGTVSNILVTDEQGDEKQLSIIGDNNAVLIMPSNEDSILQYELDNVITEIDSIWTWDFLYLESTTFVLPEEVDLLFANERPVFLDDKKGIACHGCQMLLEYSINESRSYENVKWEDKEFQVEIRNQKGIDKFIFDQPSKSIAFEIFGEEFNLTNTSIMEHMFG</sequence>
<proteinExistence type="predicted"/>
<gene>
    <name evidence="1" type="ORF">SCCGRSA3_02483</name>
</gene>
<comment type="caution">
    <text evidence="1">The sequence shown here is derived from an EMBL/GenBank/DDBJ whole genome shotgun (WGS) entry which is preliminary data.</text>
</comment>
<dbReference type="AlphaFoldDB" id="A0A087RR26"/>
<protein>
    <submittedName>
        <fullName evidence="1">Uncharacterized protein</fullName>
    </submittedName>
</protein>
<name>A0A087RR26_9ARCH</name>
<organism evidence="1 2">
    <name type="scientific">Marine Group I thaumarchaeote SCGC RSA3</name>
    <dbReference type="NCBI Taxonomy" id="1503183"/>
    <lineage>
        <taxon>Archaea</taxon>
        <taxon>Nitrososphaerota</taxon>
        <taxon>Marine Group I</taxon>
    </lineage>
</organism>
<evidence type="ECO:0000313" key="1">
    <source>
        <dbReference type="EMBL" id="KFM15930.1"/>
    </source>
</evidence>
<accession>A0A087RR26</accession>
<evidence type="ECO:0000313" key="2">
    <source>
        <dbReference type="Proteomes" id="UP000029383"/>
    </source>
</evidence>
<dbReference type="EMBL" id="JOTD01000086">
    <property type="protein sequence ID" value="KFM15930.1"/>
    <property type="molecule type" value="Genomic_DNA"/>
</dbReference>